<evidence type="ECO:0000313" key="1">
    <source>
        <dbReference type="EMBL" id="GJT10354.1"/>
    </source>
</evidence>
<evidence type="ECO:0000313" key="2">
    <source>
        <dbReference type="Proteomes" id="UP001151760"/>
    </source>
</evidence>
<sequence length="76" mass="8199">MIEEQLAMGEWTLELTRRKGNGMARQERTLRGGCMELVVHGRAVVGDEVLLRLCQPLCVGGDDIDVGMAVCGVVVG</sequence>
<comment type="caution">
    <text evidence="1">The sequence shown here is derived from an EMBL/GenBank/DDBJ whole genome shotgun (WGS) entry which is preliminary data.</text>
</comment>
<proteinExistence type="predicted"/>
<name>A0ABQ5B7Z3_9ASTR</name>
<reference evidence="1" key="2">
    <citation type="submission" date="2022-01" db="EMBL/GenBank/DDBJ databases">
        <authorList>
            <person name="Yamashiro T."/>
            <person name="Shiraishi A."/>
            <person name="Satake H."/>
            <person name="Nakayama K."/>
        </authorList>
    </citation>
    <scope>NUCLEOTIDE SEQUENCE</scope>
</reference>
<accession>A0ABQ5B7Z3</accession>
<organism evidence="1 2">
    <name type="scientific">Tanacetum coccineum</name>
    <dbReference type="NCBI Taxonomy" id="301880"/>
    <lineage>
        <taxon>Eukaryota</taxon>
        <taxon>Viridiplantae</taxon>
        <taxon>Streptophyta</taxon>
        <taxon>Embryophyta</taxon>
        <taxon>Tracheophyta</taxon>
        <taxon>Spermatophyta</taxon>
        <taxon>Magnoliopsida</taxon>
        <taxon>eudicotyledons</taxon>
        <taxon>Gunneridae</taxon>
        <taxon>Pentapetalae</taxon>
        <taxon>asterids</taxon>
        <taxon>campanulids</taxon>
        <taxon>Asterales</taxon>
        <taxon>Asteraceae</taxon>
        <taxon>Asteroideae</taxon>
        <taxon>Anthemideae</taxon>
        <taxon>Anthemidinae</taxon>
        <taxon>Tanacetum</taxon>
    </lineage>
</organism>
<dbReference type="Proteomes" id="UP001151760">
    <property type="component" value="Unassembled WGS sequence"/>
</dbReference>
<reference evidence="1" key="1">
    <citation type="journal article" date="2022" name="Int. J. Mol. Sci.">
        <title>Draft Genome of Tanacetum Coccineum: Genomic Comparison of Closely Related Tanacetum-Family Plants.</title>
        <authorList>
            <person name="Yamashiro T."/>
            <person name="Shiraishi A."/>
            <person name="Nakayama K."/>
            <person name="Satake H."/>
        </authorList>
    </citation>
    <scope>NUCLEOTIDE SEQUENCE</scope>
</reference>
<keyword evidence="2" id="KW-1185">Reference proteome</keyword>
<protein>
    <submittedName>
        <fullName evidence="1">Uncharacterized protein</fullName>
    </submittedName>
</protein>
<gene>
    <name evidence="1" type="ORF">Tco_0857396</name>
</gene>
<dbReference type="EMBL" id="BQNB010012981">
    <property type="protein sequence ID" value="GJT10354.1"/>
    <property type="molecule type" value="Genomic_DNA"/>
</dbReference>